<keyword evidence="2" id="KW-0813">Transport</keyword>
<keyword evidence="8" id="KW-1185">Reference proteome</keyword>
<dbReference type="FunFam" id="2.40.30.170:FF:000010">
    <property type="entry name" value="Efflux RND transporter periplasmic adaptor subunit"/>
    <property type="match status" value="1"/>
</dbReference>
<dbReference type="Proteomes" id="UP000321058">
    <property type="component" value="Unassembled WGS sequence"/>
</dbReference>
<dbReference type="Pfam" id="PF25975">
    <property type="entry name" value="CzcB_C"/>
    <property type="match status" value="1"/>
</dbReference>
<dbReference type="GO" id="GO:0030288">
    <property type="term" value="C:outer membrane-bounded periplasmic space"/>
    <property type="evidence" value="ECO:0007669"/>
    <property type="project" value="TreeGrafter"/>
</dbReference>
<dbReference type="InterPro" id="IPR051909">
    <property type="entry name" value="MFP_Cation_Efflux"/>
</dbReference>
<evidence type="ECO:0000259" key="6">
    <source>
        <dbReference type="Pfam" id="PF25975"/>
    </source>
</evidence>
<evidence type="ECO:0000256" key="1">
    <source>
        <dbReference type="ARBA" id="ARBA00009477"/>
    </source>
</evidence>
<feature type="domain" description="CzcB-like C-terminal circularly permuted SH3-like" evidence="6">
    <location>
        <begin position="249"/>
        <end position="309"/>
    </location>
</feature>
<dbReference type="AlphaFoldDB" id="A0A512NC13"/>
<sequence length="321" mass="34468">MKVLKIVVVALVCAAAVGAAAYYVLDPRFGTTARAVGAKGHGHDEKGHGHDEGVKLSEAQIAAAGIELLAAGQRDLHETLRLNGMIQPNQETLVKVTSRFPGVVRSMRKRLGDKVKKDEVLATVESNQSLTTYELKAAIDGTVIDRDGTLGEFASEQRPLFTIADLSTMWIDLAVYRRDFARVRVGDSVAIDVEDGGPTIAARIDYVSPLGASDTQSSIVRAVVPNDGRLRPGLFVDGRVLLSARPVEVAVKSSAIQTLEGKTVVFVREGDSFAAREVELGQRDADWVEVRFGILPGDVYAARNSFVIKAEIGKAGASHEH</sequence>
<evidence type="ECO:0000259" key="4">
    <source>
        <dbReference type="Pfam" id="PF25954"/>
    </source>
</evidence>
<comment type="similarity">
    <text evidence="1">Belongs to the membrane fusion protein (MFP) (TC 8.A.1) family.</text>
</comment>
<feature type="domain" description="CzcB-like barrel-sandwich hybrid" evidence="5">
    <location>
        <begin position="93"/>
        <end position="165"/>
    </location>
</feature>
<dbReference type="Gene3D" id="2.40.30.170">
    <property type="match status" value="1"/>
</dbReference>
<dbReference type="PANTHER" id="PTHR30097:SF4">
    <property type="entry name" value="SLR6042 PROTEIN"/>
    <property type="match status" value="1"/>
</dbReference>
<dbReference type="InterPro" id="IPR011053">
    <property type="entry name" value="Single_hybrid_motif"/>
</dbReference>
<dbReference type="InterPro" id="IPR058649">
    <property type="entry name" value="CzcB_C"/>
</dbReference>
<dbReference type="Pfam" id="PF25954">
    <property type="entry name" value="Beta-barrel_RND_2"/>
    <property type="match status" value="1"/>
</dbReference>
<dbReference type="Pfam" id="PF25973">
    <property type="entry name" value="BSH_CzcB"/>
    <property type="match status" value="1"/>
</dbReference>
<accession>A0A512NC13</accession>
<dbReference type="Gene3D" id="2.40.420.20">
    <property type="match status" value="1"/>
</dbReference>
<organism evidence="7 8">
    <name type="scientific">Reyranella soli</name>
    <dbReference type="NCBI Taxonomy" id="1230389"/>
    <lineage>
        <taxon>Bacteria</taxon>
        <taxon>Pseudomonadati</taxon>
        <taxon>Pseudomonadota</taxon>
        <taxon>Alphaproteobacteria</taxon>
        <taxon>Hyphomicrobiales</taxon>
        <taxon>Reyranellaceae</taxon>
        <taxon>Reyranella</taxon>
    </lineage>
</organism>
<protein>
    <submittedName>
        <fullName evidence="7">Cation efflux system protein</fullName>
    </submittedName>
</protein>
<feature type="domain" description="CusB-like beta-barrel" evidence="4">
    <location>
        <begin position="168"/>
        <end position="239"/>
    </location>
</feature>
<dbReference type="PANTHER" id="PTHR30097">
    <property type="entry name" value="CATION EFFLUX SYSTEM PROTEIN CUSB"/>
    <property type="match status" value="1"/>
</dbReference>
<evidence type="ECO:0000259" key="5">
    <source>
        <dbReference type="Pfam" id="PF25973"/>
    </source>
</evidence>
<dbReference type="EMBL" id="BKAJ01000066">
    <property type="protein sequence ID" value="GEP56487.1"/>
    <property type="molecule type" value="Genomic_DNA"/>
</dbReference>
<evidence type="ECO:0000313" key="7">
    <source>
        <dbReference type="EMBL" id="GEP56487.1"/>
    </source>
</evidence>
<dbReference type="SUPFAM" id="SSF51230">
    <property type="entry name" value="Single hybrid motif"/>
    <property type="match status" value="1"/>
</dbReference>
<dbReference type="NCBIfam" id="NF045680">
    <property type="entry name" value="DiMtlExpIhpB"/>
    <property type="match status" value="1"/>
</dbReference>
<comment type="caution">
    <text evidence="7">The sequence shown here is derived from an EMBL/GenBank/DDBJ whole genome shotgun (WGS) entry which is preliminary data.</text>
</comment>
<evidence type="ECO:0000313" key="8">
    <source>
        <dbReference type="Proteomes" id="UP000321058"/>
    </source>
</evidence>
<dbReference type="GO" id="GO:0015679">
    <property type="term" value="P:plasma membrane copper ion transport"/>
    <property type="evidence" value="ECO:0007669"/>
    <property type="project" value="TreeGrafter"/>
</dbReference>
<feature type="chain" id="PRO_5022091692" evidence="3">
    <location>
        <begin position="22"/>
        <end position="321"/>
    </location>
</feature>
<dbReference type="GO" id="GO:0046914">
    <property type="term" value="F:transition metal ion binding"/>
    <property type="evidence" value="ECO:0007669"/>
    <property type="project" value="TreeGrafter"/>
</dbReference>
<keyword evidence="3" id="KW-0732">Signal</keyword>
<reference evidence="7 8" key="1">
    <citation type="submission" date="2019-07" db="EMBL/GenBank/DDBJ databases">
        <title>Whole genome shotgun sequence of Reyranella soli NBRC 108950.</title>
        <authorList>
            <person name="Hosoyama A."/>
            <person name="Uohara A."/>
            <person name="Ohji S."/>
            <person name="Ichikawa N."/>
        </authorList>
    </citation>
    <scope>NUCLEOTIDE SEQUENCE [LARGE SCALE GENOMIC DNA]</scope>
    <source>
        <strain evidence="7 8">NBRC 108950</strain>
    </source>
</reference>
<proteinExistence type="inferred from homology"/>
<name>A0A512NC13_9HYPH</name>
<gene>
    <name evidence="7" type="ORF">RSO01_36530</name>
</gene>
<evidence type="ECO:0000256" key="3">
    <source>
        <dbReference type="SAM" id="SignalP"/>
    </source>
</evidence>
<dbReference type="GO" id="GO:0060003">
    <property type="term" value="P:copper ion export"/>
    <property type="evidence" value="ECO:0007669"/>
    <property type="project" value="TreeGrafter"/>
</dbReference>
<dbReference type="InterPro" id="IPR058647">
    <property type="entry name" value="BSH_CzcB-like"/>
</dbReference>
<dbReference type="InterPro" id="IPR058792">
    <property type="entry name" value="Beta-barrel_RND_2"/>
</dbReference>
<feature type="signal peptide" evidence="3">
    <location>
        <begin position="1"/>
        <end position="21"/>
    </location>
</feature>
<evidence type="ECO:0000256" key="2">
    <source>
        <dbReference type="ARBA" id="ARBA00022448"/>
    </source>
</evidence>